<dbReference type="RefSeq" id="XP_003648368.1">
    <property type="nucleotide sequence ID" value="XM_003648320.1"/>
</dbReference>
<feature type="region of interest" description="Disordered" evidence="1">
    <location>
        <begin position="104"/>
        <end position="124"/>
    </location>
</feature>
<organism evidence="2 3">
    <name type="scientific">Eremothecium cymbalariae (strain CBS 270.75 / DBVPG 7215 / KCTC 17166 / NRRL Y-17582)</name>
    <name type="common">Yeast</name>
    <dbReference type="NCBI Taxonomy" id="931890"/>
    <lineage>
        <taxon>Eukaryota</taxon>
        <taxon>Fungi</taxon>
        <taxon>Dikarya</taxon>
        <taxon>Ascomycota</taxon>
        <taxon>Saccharomycotina</taxon>
        <taxon>Saccharomycetes</taxon>
        <taxon>Saccharomycetales</taxon>
        <taxon>Saccharomycetaceae</taxon>
        <taxon>Eremothecium</taxon>
    </lineage>
</organism>
<feature type="region of interest" description="Disordered" evidence="1">
    <location>
        <begin position="1"/>
        <end position="74"/>
    </location>
</feature>
<gene>
    <name evidence="2" type="ordered locus">Ecym_8269</name>
</gene>
<evidence type="ECO:0000313" key="3">
    <source>
        <dbReference type="Proteomes" id="UP000006790"/>
    </source>
</evidence>
<evidence type="ECO:0000313" key="2">
    <source>
        <dbReference type="EMBL" id="AET41551.1"/>
    </source>
</evidence>
<evidence type="ECO:0000256" key="1">
    <source>
        <dbReference type="SAM" id="MobiDB-lite"/>
    </source>
</evidence>
<dbReference type="GeneID" id="11471529"/>
<dbReference type="AlphaFoldDB" id="G8JXH7"/>
<name>G8JXH7_ERECY</name>
<dbReference type="Proteomes" id="UP000006790">
    <property type="component" value="Chromosome 8"/>
</dbReference>
<accession>G8JXH7</accession>
<dbReference type="KEGG" id="erc:Ecym_8269"/>
<proteinExistence type="predicted"/>
<reference evidence="3" key="1">
    <citation type="journal article" date="2012" name="G3 (Bethesda)">
        <title>Pichia sorbitophila, an interspecies yeast hybrid reveals early steps of genome resolution following polyploidization.</title>
        <authorList>
            <person name="Leh Louis V."/>
            <person name="Despons L."/>
            <person name="Friedrich A."/>
            <person name="Martin T."/>
            <person name="Durrens P."/>
            <person name="Casaregola S."/>
            <person name="Neuveglise C."/>
            <person name="Fairhead C."/>
            <person name="Marck C."/>
            <person name="Cruz J.A."/>
            <person name="Straub M.L."/>
            <person name="Kugler V."/>
            <person name="Sacerdot C."/>
            <person name="Uzunov Z."/>
            <person name="Thierry A."/>
            <person name="Weiss S."/>
            <person name="Bleykasten C."/>
            <person name="De Montigny J."/>
            <person name="Jacques N."/>
            <person name="Jung P."/>
            <person name="Lemaire M."/>
            <person name="Mallet S."/>
            <person name="Morel G."/>
            <person name="Richard G.F."/>
            <person name="Sarkar A."/>
            <person name="Savel G."/>
            <person name="Schacherer J."/>
            <person name="Seret M.L."/>
            <person name="Talla E."/>
            <person name="Samson G."/>
            <person name="Jubin C."/>
            <person name="Poulain J."/>
            <person name="Vacherie B."/>
            <person name="Barbe V."/>
            <person name="Pelletier E."/>
            <person name="Sherman D.J."/>
            <person name="Westhof E."/>
            <person name="Weissenbach J."/>
            <person name="Baret P.V."/>
            <person name="Wincker P."/>
            <person name="Gaillardin C."/>
            <person name="Dujon B."/>
            <person name="Souciet J.L."/>
        </authorList>
    </citation>
    <scope>NUCLEOTIDE SEQUENCE [LARGE SCALE GENOMIC DNA]</scope>
    <source>
        <strain evidence="3">CBS 270.75 / DBVPG 7215 / KCTC 17166 / NRRL Y-17582</strain>
    </source>
</reference>
<keyword evidence="3" id="KW-1185">Reference proteome</keyword>
<dbReference type="EMBL" id="CP002504">
    <property type="protein sequence ID" value="AET41551.1"/>
    <property type="molecule type" value="Genomic_DNA"/>
</dbReference>
<protein>
    <submittedName>
        <fullName evidence="2">Uncharacterized protein</fullName>
    </submittedName>
</protein>
<dbReference type="HOGENOM" id="CLU_963212_0_0_1"/>
<feature type="compositionally biased region" description="Low complexity" evidence="1">
    <location>
        <begin position="43"/>
        <end position="57"/>
    </location>
</feature>
<dbReference type="InParanoid" id="G8JXH7"/>
<sequence length="289" mass="32733">MCSKHMKIVIVDPKSSRKTRMGAAQSTKKSDVGSLSRKGSLRNGNTQNNNNNAGRNGDLLHGSSEYDDIEYNNDSKKMTNKDDIGVAVQFVVQNSRGLVQVEKLQRKKKPRREPSLSYSNRTPMPLVIKTDPRCSLLEKPCRRVNDADKSELRHRKLLIKTDPLFTKKEVTLKWEKDITSSRKAFNNRIATELADFRRPVEPVAFIPDRYDEEELTVVYTKSWKSSLGFDGTKPSGPLFRIISARNACNNSHSSYSHHQSTIIGNNGIAPNYHFNYNSFGKIKMGESKP</sequence>